<dbReference type="PIRSF" id="PIRSF001430">
    <property type="entry name" value="tRNA_psdUrid_synth"/>
    <property type="match status" value="1"/>
</dbReference>
<proteinExistence type="inferred from homology"/>
<feature type="binding site" evidence="4 6">
    <location>
        <position position="109"/>
    </location>
    <ligand>
        <name>substrate</name>
    </ligand>
</feature>
<dbReference type="RefSeq" id="WP_073152141.1">
    <property type="nucleotide sequence ID" value="NZ_FQYY01000007.1"/>
</dbReference>
<dbReference type="AlphaFoldDB" id="A0A1M6G581"/>
<dbReference type="HAMAP" id="MF_00171">
    <property type="entry name" value="TruA"/>
    <property type="match status" value="1"/>
</dbReference>
<organism evidence="9 10">
    <name type="scientific">Mesonia phycicola</name>
    <dbReference type="NCBI Taxonomy" id="579105"/>
    <lineage>
        <taxon>Bacteria</taxon>
        <taxon>Pseudomonadati</taxon>
        <taxon>Bacteroidota</taxon>
        <taxon>Flavobacteriia</taxon>
        <taxon>Flavobacteriales</taxon>
        <taxon>Flavobacteriaceae</taxon>
        <taxon>Mesonia</taxon>
    </lineage>
</organism>
<dbReference type="InterPro" id="IPR020095">
    <property type="entry name" value="PsdUridine_synth_TruA_C"/>
</dbReference>
<evidence type="ECO:0000256" key="6">
    <source>
        <dbReference type="PIRSR" id="PIRSR001430-2"/>
    </source>
</evidence>
<sequence length="247" mass="28377">MRYFIDLAYDGSLFHGWQIQPNAISVQENLEKALRVAFQKKINVVGAGRTDAGVHAKQLIAHFDVEAKINAPQLKFKLNTLLPKEIAINAIYQVQDETHARFDAVAREYKYYVTTQKNPFVEAYSYYVKKEIDLDLMNEAAKILLTHRDFKCFSKSKTDVYTYNCDIVFAEWIKQEDLLVFTIKADRFLRNMVRAIVGTLIEVGLHKLSIEDFENVIVSRNRSNAGKSVDAKGLFLTKVEYPKTVLI</sequence>
<comment type="caution">
    <text evidence="4">Lacks conserved residue(s) required for the propagation of feature annotation.</text>
</comment>
<dbReference type="NCBIfam" id="TIGR00071">
    <property type="entry name" value="hisT_truA"/>
    <property type="match status" value="1"/>
</dbReference>
<evidence type="ECO:0000256" key="3">
    <source>
        <dbReference type="ARBA" id="ARBA00023235"/>
    </source>
</evidence>
<comment type="catalytic activity">
    <reaction evidence="4 7">
        <text>uridine(38/39/40) in tRNA = pseudouridine(38/39/40) in tRNA</text>
        <dbReference type="Rhea" id="RHEA:22376"/>
        <dbReference type="Rhea" id="RHEA-COMP:10085"/>
        <dbReference type="Rhea" id="RHEA-COMP:10087"/>
        <dbReference type="ChEBI" id="CHEBI:65314"/>
        <dbReference type="ChEBI" id="CHEBI:65315"/>
        <dbReference type="EC" id="5.4.99.12"/>
    </reaction>
</comment>
<dbReference type="GO" id="GO:0160147">
    <property type="term" value="F:tRNA pseudouridine(38-40) synthase activity"/>
    <property type="evidence" value="ECO:0007669"/>
    <property type="project" value="UniProtKB-EC"/>
</dbReference>
<dbReference type="InterPro" id="IPR001406">
    <property type="entry name" value="PsdUridine_synth_TruA"/>
</dbReference>
<dbReference type="SUPFAM" id="SSF55120">
    <property type="entry name" value="Pseudouridine synthase"/>
    <property type="match status" value="1"/>
</dbReference>
<dbReference type="Gene3D" id="3.30.70.580">
    <property type="entry name" value="Pseudouridine synthase I, catalytic domain, N-terminal subdomain"/>
    <property type="match status" value="1"/>
</dbReference>
<dbReference type="Proteomes" id="UP000184225">
    <property type="component" value="Unassembled WGS sequence"/>
</dbReference>
<dbReference type="OrthoDB" id="9811823at2"/>
<feature type="domain" description="Pseudouridine synthase I TruA alpha/beta" evidence="8">
    <location>
        <begin position="140"/>
        <end position="242"/>
    </location>
</feature>
<feature type="active site" description="Nucleophile" evidence="4 5">
    <location>
        <position position="51"/>
    </location>
</feature>
<keyword evidence="2 4" id="KW-0819">tRNA processing</keyword>
<dbReference type="GO" id="GO:0031119">
    <property type="term" value="P:tRNA pseudouridine synthesis"/>
    <property type="evidence" value="ECO:0007669"/>
    <property type="project" value="UniProtKB-UniRule"/>
</dbReference>
<comment type="function">
    <text evidence="4">Formation of pseudouridine at positions 38, 39 and 40 in the anticodon stem and loop of transfer RNAs.</text>
</comment>
<keyword evidence="3 4" id="KW-0413">Isomerase</keyword>
<feature type="domain" description="Pseudouridine synthase I TruA alpha/beta" evidence="8">
    <location>
        <begin position="8"/>
        <end position="103"/>
    </location>
</feature>
<evidence type="ECO:0000256" key="7">
    <source>
        <dbReference type="RuleBase" id="RU003792"/>
    </source>
</evidence>
<dbReference type="InterPro" id="IPR020103">
    <property type="entry name" value="PsdUridine_synth_cat_dom_sf"/>
</dbReference>
<evidence type="ECO:0000313" key="9">
    <source>
        <dbReference type="EMBL" id="SHJ05073.1"/>
    </source>
</evidence>
<dbReference type="FunFam" id="3.30.70.580:FF:000001">
    <property type="entry name" value="tRNA pseudouridine synthase A"/>
    <property type="match status" value="1"/>
</dbReference>
<protein>
    <recommendedName>
        <fullName evidence="4">tRNA pseudouridine synthase A</fullName>
        <ecNumber evidence="4">5.4.99.12</ecNumber>
    </recommendedName>
    <alternativeName>
        <fullName evidence="4">tRNA pseudouridine(38-40) synthase</fullName>
    </alternativeName>
    <alternativeName>
        <fullName evidence="4">tRNA pseudouridylate synthase I</fullName>
    </alternativeName>
    <alternativeName>
        <fullName evidence="4">tRNA-uridine isomerase I</fullName>
    </alternativeName>
</protein>
<keyword evidence="10" id="KW-1185">Reference proteome</keyword>
<comment type="subunit">
    <text evidence="4">Homodimer.</text>
</comment>
<dbReference type="InterPro" id="IPR020094">
    <property type="entry name" value="TruA/RsuA/RluB/E/F_N"/>
</dbReference>
<dbReference type="STRING" id="579105.SAMN04488096_107141"/>
<dbReference type="EMBL" id="FQYY01000007">
    <property type="protein sequence ID" value="SHJ05073.1"/>
    <property type="molecule type" value="Genomic_DNA"/>
</dbReference>
<evidence type="ECO:0000256" key="1">
    <source>
        <dbReference type="ARBA" id="ARBA00009375"/>
    </source>
</evidence>
<dbReference type="CDD" id="cd02570">
    <property type="entry name" value="PseudoU_synth_EcTruA"/>
    <property type="match status" value="1"/>
</dbReference>
<dbReference type="Gene3D" id="3.30.70.660">
    <property type="entry name" value="Pseudouridine synthase I, catalytic domain, C-terminal subdomain"/>
    <property type="match status" value="1"/>
</dbReference>
<dbReference type="EC" id="5.4.99.12" evidence="4"/>
<dbReference type="InterPro" id="IPR020097">
    <property type="entry name" value="PsdUridine_synth_TruA_a/b_dom"/>
</dbReference>
<evidence type="ECO:0000259" key="8">
    <source>
        <dbReference type="Pfam" id="PF01416"/>
    </source>
</evidence>
<accession>A0A1M6G581</accession>
<dbReference type="GO" id="GO:0003723">
    <property type="term" value="F:RNA binding"/>
    <property type="evidence" value="ECO:0007669"/>
    <property type="project" value="InterPro"/>
</dbReference>
<dbReference type="PANTHER" id="PTHR11142">
    <property type="entry name" value="PSEUDOURIDYLATE SYNTHASE"/>
    <property type="match status" value="1"/>
</dbReference>
<evidence type="ECO:0000313" key="10">
    <source>
        <dbReference type="Proteomes" id="UP000184225"/>
    </source>
</evidence>
<reference evidence="9 10" key="1">
    <citation type="submission" date="2016-11" db="EMBL/GenBank/DDBJ databases">
        <authorList>
            <person name="Jaros S."/>
            <person name="Januszkiewicz K."/>
            <person name="Wedrychowicz H."/>
        </authorList>
    </citation>
    <scope>NUCLEOTIDE SEQUENCE [LARGE SCALE GENOMIC DNA]</scope>
    <source>
        <strain evidence="9 10">DSM 21425</strain>
    </source>
</reference>
<name>A0A1M6G581_9FLAO</name>
<dbReference type="PANTHER" id="PTHR11142:SF0">
    <property type="entry name" value="TRNA PSEUDOURIDINE SYNTHASE-LIKE 1"/>
    <property type="match status" value="1"/>
</dbReference>
<comment type="similarity">
    <text evidence="1 4 7">Belongs to the tRNA pseudouridine synthase TruA family.</text>
</comment>
<evidence type="ECO:0000256" key="2">
    <source>
        <dbReference type="ARBA" id="ARBA00022694"/>
    </source>
</evidence>
<evidence type="ECO:0000256" key="4">
    <source>
        <dbReference type="HAMAP-Rule" id="MF_00171"/>
    </source>
</evidence>
<gene>
    <name evidence="4" type="primary">truA</name>
    <name evidence="9" type="ORF">SAMN04488096_107141</name>
</gene>
<evidence type="ECO:0000256" key="5">
    <source>
        <dbReference type="PIRSR" id="PIRSR001430-1"/>
    </source>
</evidence>
<dbReference type="Pfam" id="PF01416">
    <property type="entry name" value="PseudoU_synth_1"/>
    <property type="match status" value="2"/>
</dbReference>